<dbReference type="SUPFAM" id="SSF46689">
    <property type="entry name" value="Homeodomain-like"/>
    <property type="match status" value="1"/>
</dbReference>
<dbReference type="AlphaFoldDB" id="A0AAU9THW3"/>
<evidence type="ECO:0000313" key="3">
    <source>
        <dbReference type="EMBL" id="CAH2085080.1"/>
    </source>
</evidence>
<organism evidence="3 4">
    <name type="scientific">Euphydryas editha</name>
    <name type="common">Edith's checkerspot</name>
    <dbReference type="NCBI Taxonomy" id="104508"/>
    <lineage>
        <taxon>Eukaryota</taxon>
        <taxon>Metazoa</taxon>
        <taxon>Ecdysozoa</taxon>
        <taxon>Arthropoda</taxon>
        <taxon>Hexapoda</taxon>
        <taxon>Insecta</taxon>
        <taxon>Pterygota</taxon>
        <taxon>Neoptera</taxon>
        <taxon>Endopterygota</taxon>
        <taxon>Lepidoptera</taxon>
        <taxon>Glossata</taxon>
        <taxon>Ditrysia</taxon>
        <taxon>Papilionoidea</taxon>
        <taxon>Nymphalidae</taxon>
        <taxon>Nymphalinae</taxon>
        <taxon>Euphydryas</taxon>
    </lineage>
</organism>
<gene>
    <name evidence="3" type="ORF">EEDITHA_LOCUS1593</name>
</gene>
<dbReference type="EMBL" id="CAKOGL010000003">
    <property type="protein sequence ID" value="CAH2085080.1"/>
    <property type="molecule type" value="Genomic_DNA"/>
</dbReference>
<dbReference type="PANTHER" id="PTHR19303">
    <property type="entry name" value="TRANSPOSON"/>
    <property type="match status" value="1"/>
</dbReference>
<evidence type="ECO:0000256" key="1">
    <source>
        <dbReference type="ARBA" id="ARBA00004123"/>
    </source>
</evidence>
<dbReference type="InterPro" id="IPR009057">
    <property type="entry name" value="Homeodomain-like_sf"/>
</dbReference>
<comment type="caution">
    <text evidence="3">The sequence shown here is derived from an EMBL/GenBank/DDBJ whole genome shotgun (WGS) entry which is preliminary data.</text>
</comment>
<sequence>MPGNYQRKSARHSWSKEDMAKAIKSVAENKMGWLKASKTFNVPQATLRRHFVNRFFGFNTTDVRKLAYEFAKKAGLSNRFDEDTQIAGWDWLKGFRVCNPSISLRAPEATSAARARAFNKPQVMKFFELLEKLVIDNEIPPSKIYNMDESGLSTVQKPPKIFVQKGKKQVGALTSAERGQHVSIAVCANGAGNFIPPAMIIPRKNYKPEYFDGAPPGTL</sequence>
<comment type="subcellular location">
    <subcellularLocation>
        <location evidence="1">Nucleus</location>
    </subcellularLocation>
</comment>
<accession>A0AAU9THW3</accession>
<dbReference type="GO" id="GO:0005634">
    <property type="term" value="C:nucleus"/>
    <property type="evidence" value="ECO:0007669"/>
    <property type="project" value="UniProtKB-SubCell"/>
</dbReference>
<keyword evidence="4" id="KW-1185">Reference proteome</keyword>
<dbReference type="Gene3D" id="1.10.10.60">
    <property type="entry name" value="Homeodomain-like"/>
    <property type="match status" value="1"/>
</dbReference>
<dbReference type="PANTHER" id="PTHR19303:SF74">
    <property type="entry name" value="POGO TRANSPOSABLE ELEMENT WITH KRAB DOMAIN"/>
    <property type="match status" value="1"/>
</dbReference>
<reference evidence="3" key="1">
    <citation type="submission" date="2022-03" db="EMBL/GenBank/DDBJ databases">
        <authorList>
            <person name="Tunstrom K."/>
        </authorList>
    </citation>
    <scope>NUCLEOTIDE SEQUENCE</scope>
</reference>
<dbReference type="GO" id="GO:0003677">
    <property type="term" value="F:DNA binding"/>
    <property type="evidence" value="ECO:0007669"/>
    <property type="project" value="InterPro"/>
</dbReference>
<proteinExistence type="predicted"/>
<dbReference type="InterPro" id="IPR050863">
    <property type="entry name" value="CenT-Element_Derived"/>
</dbReference>
<feature type="domain" description="HTH psq-type" evidence="2">
    <location>
        <begin position="16"/>
        <end position="51"/>
    </location>
</feature>
<dbReference type="Pfam" id="PF05225">
    <property type="entry name" value="HTH_psq"/>
    <property type="match status" value="1"/>
</dbReference>
<name>A0AAU9THW3_EUPED</name>
<dbReference type="Proteomes" id="UP001153954">
    <property type="component" value="Unassembled WGS sequence"/>
</dbReference>
<evidence type="ECO:0000313" key="4">
    <source>
        <dbReference type="Proteomes" id="UP001153954"/>
    </source>
</evidence>
<protein>
    <recommendedName>
        <fullName evidence="2">HTH psq-type domain-containing protein</fullName>
    </recommendedName>
</protein>
<evidence type="ECO:0000259" key="2">
    <source>
        <dbReference type="Pfam" id="PF05225"/>
    </source>
</evidence>
<dbReference type="InterPro" id="IPR007889">
    <property type="entry name" value="HTH_Psq"/>
</dbReference>